<sequence>MSILLGAALEYESLKAAAPRLLNQVPEAMNRAVRWVHSSEVLDIAPLLSGGELLLSGGQALAGVAPERQADYVRELAARGIAALALETGSALPEIPVAMLEIAEAAGLPVIELRQVVPFVGVMQEINSLLVSESVEHLQRGDQASHAMAAELAHGGGLDQLLAVLSEKTGAGVRLVSPSGLTLGAAGGAFPAGTSPLDGRGASALNGQGTVATVDVPVRGVLAARLELHIYDGVDGGLARVAGERSVDILGLALLQRMPPGLKELAGIELMRAINSGSQRWQLQQLGPASGFPVNGAVAAVVIRSTGAGHLRPAVDALLRTCVTHSASYANNAELMALAALSDGAATRRFLVDALRELEVPAGSVVAVGPLGSGIDDAPWSLAEARRALDLHPIAGEVVDAETLAVELLAEESLDPATREGFVQRQLGAVVEHDRLKKSELMLTLAVWLDTGCNTAQAARELHLERQSLHHRLQRIFELCGGDPRGTGRLAALHLATRLARL</sequence>
<keyword evidence="6" id="KW-1185">Reference proteome</keyword>
<evidence type="ECO:0000313" key="5">
    <source>
        <dbReference type="EMBL" id="MEO3941325.1"/>
    </source>
</evidence>
<dbReference type="PANTHER" id="PTHR33744:SF1">
    <property type="entry name" value="DNA-BINDING TRANSCRIPTIONAL ACTIVATOR ADER"/>
    <property type="match status" value="1"/>
</dbReference>
<reference evidence="5 6" key="1">
    <citation type="journal article" date="2024" name="Appl. Microbiol. Biotechnol.">
        <title>Biosynthetic gene clusters with biotechnological applications in novel Antarctic isolates from Actinomycetota.</title>
        <authorList>
            <person name="Bruna P."/>
            <person name="Nunez-Montero K."/>
            <person name="Contreras M.J."/>
            <person name="Leal K."/>
            <person name="Garcia M."/>
            <person name="Abanto M."/>
            <person name="Barrientos L."/>
        </authorList>
    </citation>
    <scope>NUCLEOTIDE SEQUENCE [LARGE SCALE GENOMIC DNA]</scope>
    <source>
        <strain evidence="5 6">Se16.17</strain>
    </source>
</reference>
<dbReference type="EMBL" id="JBBMFV010000004">
    <property type="protein sequence ID" value="MEO3941325.1"/>
    <property type="molecule type" value="Genomic_DNA"/>
</dbReference>
<evidence type="ECO:0000259" key="4">
    <source>
        <dbReference type="Pfam" id="PF17853"/>
    </source>
</evidence>
<dbReference type="RefSeq" id="WP_026542970.1">
    <property type="nucleotide sequence ID" value="NZ_JBBMFV010000004.1"/>
</dbReference>
<dbReference type="InterPro" id="IPR041522">
    <property type="entry name" value="CdaR_GGDEF"/>
</dbReference>
<dbReference type="InterPro" id="IPR012914">
    <property type="entry name" value="PucR_dom"/>
</dbReference>
<gene>
    <name evidence="5" type="ORF">V3C41_09610</name>
</gene>
<dbReference type="InterPro" id="IPR042070">
    <property type="entry name" value="PucR_C-HTH_sf"/>
</dbReference>
<dbReference type="InterPro" id="IPR051448">
    <property type="entry name" value="CdaR-like_regulators"/>
</dbReference>
<comment type="similarity">
    <text evidence="1">Belongs to the CdaR family.</text>
</comment>
<comment type="caution">
    <text evidence="5">The sequence shown here is derived from an EMBL/GenBank/DDBJ whole genome shotgun (WGS) entry which is preliminary data.</text>
</comment>
<feature type="domain" description="CdaR GGDEF-like" evidence="4">
    <location>
        <begin position="282"/>
        <end position="391"/>
    </location>
</feature>
<protein>
    <submittedName>
        <fullName evidence="5">PucR family transcriptional regulator ligand-binding domain-containing protein</fullName>
    </submittedName>
</protein>
<evidence type="ECO:0000313" key="6">
    <source>
        <dbReference type="Proteomes" id="UP001448614"/>
    </source>
</evidence>
<dbReference type="Gene3D" id="1.10.10.2840">
    <property type="entry name" value="PucR C-terminal helix-turn-helix domain"/>
    <property type="match status" value="1"/>
</dbReference>
<dbReference type="Proteomes" id="UP001448614">
    <property type="component" value="Unassembled WGS sequence"/>
</dbReference>
<feature type="domain" description="Purine catabolism PurC-like" evidence="2">
    <location>
        <begin position="27"/>
        <end position="129"/>
    </location>
</feature>
<evidence type="ECO:0000259" key="2">
    <source>
        <dbReference type="Pfam" id="PF07905"/>
    </source>
</evidence>
<dbReference type="Pfam" id="PF07905">
    <property type="entry name" value="PucR"/>
    <property type="match status" value="1"/>
</dbReference>
<accession>A0ABV0GRX0</accession>
<dbReference type="Pfam" id="PF17853">
    <property type="entry name" value="GGDEF_2"/>
    <property type="match status" value="1"/>
</dbReference>
<dbReference type="PANTHER" id="PTHR33744">
    <property type="entry name" value="CARBOHYDRATE DIACID REGULATOR"/>
    <property type="match status" value="1"/>
</dbReference>
<dbReference type="InterPro" id="IPR025736">
    <property type="entry name" value="PucR_C-HTH_dom"/>
</dbReference>
<feature type="domain" description="PucR C-terminal helix-turn-helix" evidence="3">
    <location>
        <begin position="441"/>
        <end position="498"/>
    </location>
</feature>
<proteinExistence type="inferred from homology"/>
<dbReference type="Pfam" id="PF13556">
    <property type="entry name" value="HTH_30"/>
    <property type="match status" value="1"/>
</dbReference>
<evidence type="ECO:0000256" key="1">
    <source>
        <dbReference type="ARBA" id="ARBA00006754"/>
    </source>
</evidence>
<evidence type="ECO:0000259" key="3">
    <source>
        <dbReference type="Pfam" id="PF13556"/>
    </source>
</evidence>
<organism evidence="5 6">
    <name type="scientific">Paenarthrobacter nicotinovorans</name>
    <name type="common">Arthrobacter nicotinovorans</name>
    <dbReference type="NCBI Taxonomy" id="29320"/>
    <lineage>
        <taxon>Bacteria</taxon>
        <taxon>Bacillati</taxon>
        <taxon>Actinomycetota</taxon>
        <taxon>Actinomycetes</taxon>
        <taxon>Micrococcales</taxon>
        <taxon>Micrococcaceae</taxon>
        <taxon>Paenarthrobacter</taxon>
    </lineage>
</organism>
<name>A0ABV0GRX0_PAENI</name>